<evidence type="ECO:0000313" key="1">
    <source>
        <dbReference type="EMBL" id="MDP5136837.1"/>
    </source>
</evidence>
<reference evidence="1 2" key="1">
    <citation type="submission" date="2022-11" db="EMBL/GenBank/DDBJ databases">
        <title>Viruses from the air-sea interface of a natural surface slick.</title>
        <authorList>
            <person name="Rahlff J."/>
            <person name="Holmfeldt K."/>
        </authorList>
    </citation>
    <scope>NUCLEOTIDE SEQUENCE [LARGE SCALE GENOMIC DNA]</scope>
    <source>
        <strain evidence="1 2">SMS4</strain>
    </source>
</reference>
<organism evidence="1 2">
    <name type="scientific">Rheinheimera baltica</name>
    <dbReference type="NCBI Taxonomy" id="67576"/>
    <lineage>
        <taxon>Bacteria</taxon>
        <taxon>Pseudomonadati</taxon>
        <taxon>Pseudomonadota</taxon>
        <taxon>Gammaproteobacteria</taxon>
        <taxon>Chromatiales</taxon>
        <taxon>Chromatiaceae</taxon>
        <taxon>Rheinheimera</taxon>
    </lineage>
</organism>
<comment type="caution">
    <text evidence="1">The sequence shown here is derived from an EMBL/GenBank/DDBJ whole genome shotgun (WGS) entry which is preliminary data.</text>
</comment>
<dbReference type="RefSeq" id="WP_305976317.1">
    <property type="nucleotide sequence ID" value="NZ_JAPJDZ010000031.1"/>
</dbReference>
<gene>
    <name evidence="1" type="ORF">ORJ04_12840</name>
</gene>
<protein>
    <submittedName>
        <fullName evidence="1">Uncharacterized protein</fullName>
    </submittedName>
</protein>
<evidence type="ECO:0000313" key="2">
    <source>
        <dbReference type="Proteomes" id="UP001231109"/>
    </source>
</evidence>
<proteinExistence type="predicted"/>
<keyword evidence="2" id="KW-1185">Reference proteome</keyword>
<sequence>MAFIDSLTWSMGSGNPLEADRSGWQPRNKAWKAERQALWQRINTGPFVSYNDGMGYLTKAKDIKILEEFFLTGKSGYSVGKDNNPVTLVEYLLFYPALSVEVLDRIVPSLLPEALNSHKLTWLLPRWQLYYLNYPEYFSERIRLLQNYFWPFNPQKNEVNSDSLQSLTGNIVSTVRSYANFYLVYNGIGSQPVVALPEGWDNTRGLYYFFEYLSSLPEKDSITIPDEKNWYKLFLHLRHYTPWNALPGAGLEQQQAFVSTFVSLIEQYCLPEKLQILWVKSAIDCVIARPTLKEALDGANDEALIAWGPFADLCHQLSAIVGIYHSQRFTDALFDKDKVAVTDLAPLLSAPMIEALGFPAGEPVPAYSYDIDLTPQYYQLEANKRQISLFLAMPYHKSRNAEAMLILVERPYKIDRLEYTIGSNHNWLYMAKWLATRVDLPMARMHDFTYFYFLQKLCRNPDKYPLTEAELQEMQQSGWYRREQFNELFIDKPYLIFKQLPEADEALPSYDGELPALDGK</sequence>
<name>A0ABT9I0C1_9GAMM</name>
<dbReference type="EMBL" id="JAPJDZ010000031">
    <property type="protein sequence ID" value="MDP5136837.1"/>
    <property type="molecule type" value="Genomic_DNA"/>
</dbReference>
<accession>A0ABT9I0C1</accession>
<dbReference type="Proteomes" id="UP001231109">
    <property type="component" value="Unassembled WGS sequence"/>
</dbReference>